<feature type="compositionally biased region" description="Low complexity" evidence="1">
    <location>
        <begin position="870"/>
        <end position="886"/>
    </location>
</feature>
<organism evidence="3 4">
    <name type="scientific">Neohortaea acidophila</name>
    <dbReference type="NCBI Taxonomy" id="245834"/>
    <lineage>
        <taxon>Eukaryota</taxon>
        <taxon>Fungi</taxon>
        <taxon>Dikarya</taxon>
        <taxon>Ascomycota</taxon>
        <taxon>Pezizomycotina</taxon>
        <taxon>Dothideomycetes</taxon>
        <taxon>Dothideomycetidae</taxon>
        <taxon>Mycosphaerellales</taxon>
        <taxon>Teratosphaeriaceae</taxon>
        <taxon>Neohortaea</taxon>
    </lineage>
</organism>
<keyword evidence="4" id="KW-1185">Reference proteome</keyword>
<dbReference type="Proteomes" id="UP000799767">
    <property type="component" value="Unassembled WGS sequence"/>
</dbReference>
<name>A0A6A6PJY0_9PEZI</name>
<dbReference type="RefSeq" id="XP_033586676.1">
    <property type="nucleotide sequence ID" value="XM_033732113.1"/>
</dbReference>
<reference evidence="3" key="1">
    <citation type="journal article" date="2020" name="Stud. Mycol.">
        <title>101 Dothideomycetes genomes: a test case for predicting lifestyles and emergence of pathogens.</title>
        <authorList>
            <person name="Haridas S."/>
            <person name="Albert R."/>
            <person name="Binder M."/>
            <person name="Bloem J."/>
            <person name="Labutti K."/>
            <person name="Salamov A."/>
            <person name="Andreopoulos B."/>
            <person name="Baker S."/>
            <person name="Barry K."/>
            <person name="Bills G."/>
            <person name="Bluhm B."/>
            <person name="Cannon C."/>
            <person name="Castanera R."/>
            <person name="Culley D."/>
            <person name="Daum C."/>
            <person name="Ezra D."/>
            <person name="Gonzalez J."/>
            <person name="Henrissat B."/>
            <person name="Kuo A."/>
            <person name="Liang C."/>
            <person name="Lipzen A."/>
            <person name="Lutzoni F."/>
            <person name="Magnuson J."/>
            <person name="Mondo S."/>
            <person name="Nolan M."/>
            <person name="Ohm R."/>
            <person name="Pangilinan J."/>
            <person name="Park H.-J."/>
            <person name="Ramirez L."/>
            <person name="Alfaro M."/>
            <person name="Sun H."/>
            <person name="Tritt A."/>
            <person name="Yoshinaga Y."/>
            <person name="Zwiers L.-H."/>
            <person name="Turgeon B."/>
            <person name="Goodwin S."/>
            <person name="Spatafora J."/>
            <person name="Crous P."/>
            <person name="Grigoriev I."/>
        </authorList>
    </citation>
    <scope>NUCLEOTIDE SEQUENCE</scope>
    <source>
        <strain evidence="3">CBS 113389</strain>
    </source>
</reference>
<sequence>MNEHADGSELPELTDDDVEILYAICKRASDAAGPPFKALFAAYDEVFGEQHISQQHDGVVFRYLMRVGESTRGADRGPTRANLVEQLRSVLEAHGISFVAPFEDDVADGTQSVNASSPYRNTHLQSPRRRVSFDDARLNETWLSQHTESLQPVIEPPTYSGLLGLPARRVRDGTAPRRARSTSAQRGLQRTTTALPPSQPVHSHQDDFIRANFFVNLSEGQLEENAEAFLSTSALRSARKSLHAWYRSAIQMHQFRTQASSIAIAHDRRTLLSQAIDQWRAALDIRRQENLRLKVLEHLEERATRYRDLYLLTKAFTHWAISSSIERIRTAVAQRHVLKVTYFKKWRAIAHQNQQKAKSILTRKYVAAWREKTARRLLRQEQATAHYEDRLMRRCKTLWFWQFCSRRVSSWHDDNIQRRTFRRLRENFNIRQSREHHAETLNTSALARQALHCFSERLEDRHRDGSTAERHFQQIVTIKTLRFVQVQTKLAPISHSLRASFDVNLKRKTCKIWNLRASLYRQATEIDHRRILQAAWTRWNEALRCRALALRMNERVLLENLYRWVLQERCKLFKRMSDDRLLNRALAWWTVRVQEEKDLLSEAARVFEERERRRRLATGMLRLHSMLRTREDAERAALEMANARTMPKILDALKERGDHLKRLAKWAADARFYFLCTSTLRTWQARSSEARHSRKRNAYIEIRARVKIRLVGDCFGYWRARTGVVGSMHEEAERRALGKSADIGRTAFYRMREKTAQYTDLDIQAANTDHLKLFRAALSALSQRQADLGEVERRGIEFRGETDLTLMTGALKRMQWATFTVTRKVESADALLARYRDQHIKHMIRHWAAQAAAKRAAVTFDPTTAEQDPESPSLRPASRAASHSVPPSSPSEGRILHSTPGYLRTPSRSKRAARFKPLPAVVPFTPMAIEPSYFVTTPAPALNQQGADESMLGLTPQVTPFERKLRAGGFAPPPPSALRASAVSSFVNPIAGTAKSVRFAGSSRFRRTNDDGHEKDS</sequence>
<dbReference type="OrthoDB" id="5215300at2759"/>
<dbReference type="Pfam" id="PF08457">
    <property type="entry name" value="Sfi1"/>
    <property type="match status" value="1"/>
</dbReference>
<dbReference type="EMBL" id="MU001640">
    <property type="protein sequence ID" value="KAF2480106.1"/>
    <property type="molecule type" value="Genomic_DNA"/>
</dbReference>
<accession>A0A6A6PJY0</accession>
<feature type="domain" description="Sfi1 spindle body" evidence="2">
    <location>
        <begin position="286"/>
        <end position="851"/>
    </location>
</feature>
<dbReference type="InterPro" id="IPR013665">
    <property type="entry name" value="Sfi1_dom"/>
</dbReference>
<evidence type="ECO:0000256" key="1">
    <source>
        <dbReference type="SAM" id="MobiDB-lite"/>
    </source>
</evidence>
<feature type="region of interest" description="Disordered" evidence="1">
    <location>
        <begin position="154"/>
        <end position="204"/>
    </location>
</feature>
<gene>
    <name evidence="3" type="ORF">BDY17DRAFT_285583</name>
</gene>
<dbReference type="GeneID" id="54473115"/>
<evidence type="ECO:0000313" key="3">
    <source>
        <dbReference type="EMBL" id="KAF2480106.1"/>
    </source>
</evidence>
<feature type="region of interest" description="Disordered" evidence="1">
    <location>
        <begin position="858"/>
        <end position="910"/>
    </location>
</feature>
<evidence type="ECO:0000259" key="2">
    <source>
        <dbReference type="Pfam" id="PF08457"/>
    </source>
</evidence>
<feature type="compositionally biased region" description="Polar residues" evidence="1">
    <location>
        <begin position="181"/>
        <end position="202"/>
    </location>
</feature>
<proteinExistence type="predicted"/>
<protein>
    <submittedName>
        <fullName evidence="3">Sfi1 spindle body protein-domain-containing protein</fullName>
    </submittedName>
</protein>
<evidence type="ECO:0000313" key="4">
    <source>
        <dbReference type="Proteomes" id="UP000799767"/>
    </source>
</evidence>
<dbReference type="AlphaFoldDB" id="A0A6A6PJY0"/>